<accession>A0A067CF42</accession>
<feature type="domain" description="ARMET N-terminal" evidence="10">
    <location>
        <begin position="25"/>
        <end position="117"/>
    </location>
</feature>
<dbReference type="KEGG" id="spar:SPRG_07379"/>
<organism evidence="11 12">
    <name type="scientific">Saprolegnia parasitica (strain CBS 223.65)</name>
    <dbReference type="NCBI Taxonomy" id="695850"/>
    <lineage>
        <taxon>Eukaryota</taxon>
        <taxon>Sar</taxon>
        <taxon>Stramenopiles</taxon>
        <taxon>Oomycota</taxon>
        <taxon>Saprolegniomycetes</taxon>
        <taxon>Saprolegniales</taxon>
        <taxon>Saprolegniaceae</taxon>
        <taxon>Saprolegnia</taxon>
    </lineage>
</organism>
<evidence type="ECO:0000259" key="9">
    <source>
        <dbReference type="Pfam" id="PF10208"/>
    </source>
</evidence>
<keyword evidence="4" id="KW-0964">Secreted</keyword>
<keyword evidence="6" id="KW-1015">Disulfide bond</keyword>
<comment type="subcellular location">
    <subcellularLocation>
        <location evidence="1">Secreted</location>
    </subcellularLocation>
</comment>
<keyword evidence="12" id="KW-1185">Reference proteome</keyword>
<dbReference type="Gene3D" id="1.10.225.10">
    <property type="entry name" value="Saposin-like"/>
    <property type="match status" value="1"/>
</dbReference>
<dbReference type="Pfam" id="PF20145">
    <property type="entry name" value="ARMET_N"/>
    <property type="match status" value="1"/>
</dbReference>
<proteinExistence type="inferred from homology"/>
<feature type="domain" description="ARMET C-terminal" evidence="9">
    <location>
        <begin position="125"/>
        <end position="161"/>
    </location>
</feature>
<feature type="chain" id="PRO_5001637695" description="Mesencephalic astrocyte-derived neurotrophic factor homolog" evidence="8">
    <location>
        <begin position="21"/>
        <end position="166"/>
    </location>
</feature>
<dbReference type="VEuPathDB" id="FungiDB:SPRG_07379"/>
<dbReference type="OMA" id="EVCKGCA"/>
<evidence type="ECO:0000256" key="6">
    <source>
        <dbReference type="ARBA" id="ARBA00023157"/>
    </source>
</evidence>
<reference evidence="11 12" key="1">
    <citation type="journal article" date="2013" name="PLoS Genet.">
        <title>Distinctive expansion of potential virulence genes in the genome of the oomycete fish pathogen Saprolegnia parasitica.</title>
        <authorList>
            <person name="Jiang R.H."/>
            <person name="de Bruijn I."/>
            <person name="Haas B.J."/>
            <person name="Belmonte R."/>
            <person name="Lobach L."/>
            <person name="Christie J."/>
            <person name="van den Ackerveken G."/>
            <person name="Bottin A."/>
            <person name="Bulone V."/>
            <person name="Diaz-Moreno S.M."/>
            <person name="Dumas B."/>
            <person name="Fan L."/>
            <person name="Gaulin E."/>
            <person name="Govers F."/>
            <person name="Grenville-Briggs L.J."/>
            <person name="Horner N.R."/>
            <person name="Levin J.Z."/>
            <person name="Mammella M."/>
            <person name="Meijer H.J."/>
            <person name="Morris P."/>
            <person name="Nusbaum C."/>
            <person name="Oome S."/>
            <person name="Phillips A.J."/>
            <person name="van Rooyen D."/>
            <person name="Rzeszutek E."/>
            <person name="Saraiva M."/>
            <person name="Secombes C.J."/>
            <person name="Seidl M.F."/>
            <person name="Snel B."/>
            <person name="Stassen J.H."/>
            <person name="Sykes S."/>
            <person name="Tripathy S."/>
            <person name="van den Berg H."/>
            <person name="Vega-Arreguin J.C."/>
            <person name="Wawra S."/>
            <person name="Young S.K."/>
            <person name="Zeng Q."/>
            <person name="Dieguez-Uribeondo J."/>
            <person name="Russ C."/>
            <person name="Tyler B.M."/>
            <person name="van West P."/>
        </authorList>
    </citation>
    <scope>NUCLEOTIDE SEQUENCE [LARGE SCALE GENOMIC DNA]</scope>
    <source>
        <strain evidence="11 12">CBS 223.65</strain>
    </source>
</reference>
<gene>
    <name evidence="11" type="ORF">SPRG_07379</name>
</gene>
<protein>
    <recommendedName>
        <fullName evidence="3">Mesencephalic astrocyte-derived neurotrophic factor homolog</fullName>
    </recommendedName>
    <alternativeName>
        <fullName evidence="7">MANF/CDNF-like protein</fullName>
    </alternativeName>
</protein>
<dbReference type="InterPro" id="IPR045333">
    <property type="entry name" value="ARMET-like"/>
</dbReference>
<sequence length="166" mass="18667">MKLFHVVVLALLGLSGVASAADDKECEVCIKVIEDLKSTYSTMLADKGGKNKLAVAEQALEKLVSKKKADPKEKKLFYFLEPMKKDAARQVTFGKETLKICQGLSKKNPEFCSIRYPIKAAKGTDYSKMRVKELKKILQERGENCNGCAEKSDFIKRLQETERDEL</sequence>
<dbReference type="Pfam" id="PF10208">
    <property type="entry name" value="ARMET_C"/>
    <property type="match status" value="1"/>
</dbReference>
<dbReference type="PANTHER" id="PTHR12990">
    <property type="entry name" value="ARMET-LIKE PROTEIN"/>
    <property type="match status" value="1"/>
</dbReference>
<evidence type="ECO:0000259" key="10">
    <source>
        <dbReference type="Pfam" id="PF20145"/>
    </source>
</evidence>
<dbReference type="OrthoDB" id="5597848at2759"/>
<comment type="similarity">
    <text evidence="2">Belongs to the ARMET family.</text>
</comment>
<evidence type="ECO:0000256" key="2">
    <source>
        <dbReference type="ARBA" id="ARBA00005617"/>
    </source>
</evidence>
<evidence type="ECO:0000256" key="5">
    <source>
        <dbReference type="ARBA" id="ARBA00022729"/>
    </source>
</evidence>
<evidence type="ECO:0000256" key="8">
    <source>
        <dbReference type="SAM" id="SignalP"/>
    </source>
</evidence>
<evidence type="ECO:0000313" key="11">
    <source>
        <dbReference type="EMBL" id="KDO27780.1"/>
    </source>
</evidence>
<dbReference type="SUPFAM" id="SSF68906">
    <property type="entry name" value="SAP domain"/>
    <property type="match status" value="1"/>
</dbReference>
<dbReference type="RefSeq" id="XP_012201555.1">
    <property type="nucleotide sequence ID" value="XM_012346165.1"/>
</dbReference>
<dbReference type="PANTHER" id="PTHR12990:SF5">
    <property type="entry name" value="MESENCEPHALIC ASTROCYTE-DERIVED NEUROTROPHIC FACTOR HOMOLOG"/>
    <property type="match status" value="1"/>
</dbReference>
<keyword evidence="5 8" id="KW-0732">Signal</keyword>
<dbReference type="Proteomes" id="UP000030745">
    <property type="component" value="Unassembled WGS sequence"/>
</dbReference>
<evidence type="ECO:0000256" key="3">
    <source>
        <dbReference type="ARBA" id="ARBA00014267"/>
    </source>
</evidence>
<dbReference type="GeneID" id="24129654"/>
<dbReference type="InterPro" id="IPR045332">
    <property type="entry name" value="ARMET_N"/>
</dbReference>
<evidence type="ECO:0000256" key="7">
    <source>
        <dbReference type="ARBA" id="ARBA00032923"/>
    </source>
</evidence>
<dbReference type="EMBL" id="KK583215">
    <property type="protein sequence ID" value="KDO27780.1"/>
    <property type="molecule type" value="Genomic_DNA"/>
</dbReference>
<evidence type="ECO:0000256" key="1">
    <source>
        <dbReference type="ARBA" id="ARBA00004613"/>
    </source>
</evidence>
<feature type="signal peptide" evidence="8">
    <location>
        <begin position="1"/>
        <end position="20"/>
    </location>
</feature>
<name>A0A067CF42_SAPPC</name>
<dbReference type="STRING" id="695850.A0A067CF42"/>
<dbReference type="GO" id="GO:0005576">
    <property type="term" value="C:extracellular region"/>
    <property type="evidence" value="ECO:0007669"/>
    <property type="project" value="UniProtKB-SubCell"/>
</dbReference>
<dbReference type="InterPro" id="IPR019345">
    <property type="entry name" value="ARMET_C"/>
</dbReference>
<evidence type="ECO:0000313" key="12">
    <source>
        <dbReference type="Proteomes" id="UP000030745"/>
    </source>
</evidence>
<dbReference type="Gene3D" id="1.10.720.30">
    <property type="entry name" value="SAP domain"/>
    <property type="match status" value="1"/>
</dbReference>
<dbReference type="AlphaFoldDB" id="A0A067CF42"/>
<evidence type="ECO:0000256" key="4">
    <source>
        <dbReference type="ARBA" id="ARBA00022525"/>
    </source>
</evidence>
<dbReference type="InterPro" id="IPR036361">
    <property type="entry name" value="SAP_dom_sf"/>
</dbReference>